<feature type="chain" id="PRO_5045422876" evidence="1">
    <location>
        <begin position="19"/>
        <end position="271"/>
    </location>
</feature>
<accession>A0ABX5QYR2</accession>
<dbReference type="Gene3D" id="3.40.50.1980">
    <property type="entry name" value="Nitrogenase molybdenum iron protein domain"/>
    <property type="match status" value="2"/>
</dbReference>
<sequence length="271" mass="28527">MSKWVAILAFVISMNCIAAPRIVTIGGDVAEIVYALGAGELIVGRDSTSLNPAALRALPDVGYMRLLNTEGILALQPTLVLSSARAAPSRALRQVQDYGVKLIYVPADKSPEKVVDKIQKIAAAVHQEQQGQQLIADYQQQLASVVSTPLPVKALFVMVHAGIPPLAAGLDTAADSMFKAAGLNNAIDGFSGYRPLSSEGVIASAPDLLIVTRHGVAALKGSENVWRLPGLALTPAGRQQRLLVLDDMALLGFGLHTPATLKQLRAAAESN</sequence>
<evidence type="ECO:0000256" key="1">
    <source>
        <dbReference type="SAM" id="SignalP"/>
    </source>
</evidence>
<dbReference type="EMBL" id="CP032487">
    <property type="protein sequence ID" value="QAX78491.1"/>
    <property type="molecule type" value="Genomic_DNA"/>
</dbReference>
<keyword evidence="1" id="KW-0732">Signal</keyword>
<gene>
    <name evidence="3" type="ORF">D5F51_07910</name>
</gene>
<keyword evidence="4" id="KW-1185">Reference proteome</keyword>
<evidence type="ECO:0000313" key="4">
    <source>
        <dbReference type="Proteomes" id="UP000288804"/>
    </source>
</evidence>
<dbReference type="SUPFAM" id="SSF53807">
    <property type="entry name" value="Helical backbone' metal receptor"/>
    <property type="match status" value="1"/>
</dbReference>
<proteinExistence type="predicted"/>
<dbReference type="PANTHER" id="PTHR30535">
    <property type="entry name" value="VITAMIN B12-BINDING PROTEIN"/>
    <property type="match status" value="1"/>
</dbReference>
<evidence type="ECO:0000313" key="3">
    <source>
        <dbReference type="EMBL" id="QAX78491.1"/>
    </source>
</evidence>
<protein>
    <submittedName>
        <fullName evidence="3">Hemin ABC transporter substrate-binding protein</fullName>
    </submittedName>
</protein>
<dbReference type="PROSITE" id="PS50983">
    <property type="entry name" value="FE_B12_PBP"/>
    <property type="match status" value="1"/>
</dbReference>
<dbReference type="Pfam" id="PF01497">
    <property type="entry name" value="Peripla_BP_2"/>
    <property type="match status" value="1"/>
</dbReference>
<dbReference type="InterPro" id="IPR002491">
    <property type="entry name" value="ABC_transptr_periplasmic_BD"/>
</dbReference>
<feature type="domain" description="Fe/B12 periplasmic-binding" evidence="2">
    <location>
        <begin position="21"/>
        <end position="271"/>
    </location>
</feature>
<dbReference type="InterPro" id="IPR050902">
    <property type="entry name" value="ABC_Transporter_SBP"/>
</dbReference>
<dbReference type="RefSeq" id="WP_129199261.1">
    <property type="nucleotide sequence ID" value="NZ_CABHXI010000005.1"/>
</dbReference>
<dbReference type="PANTHER" id="PTHR30535:SF4">
    <property type="entry name" value="HEMIN-BINDING PERIPLASMIC PROTEIN HMUT"/>
    <property type="match status" value="1"/>
</dbReference>
<organism evidence="3 4">
    <name type="scientific">Yersinia hibernica</name>
    <dbReference type="NCBI Taxonomy" id="2339259"/>
    <lineage>
        <taxon>Bacteria</taxon>
        <taxon>Pseudomonadati</taxon>
        <taxon>Pseudomonadota</taxon>
        <taxon>Gammaproteobacteria</taxon>
        <taxon>Enterobacterales</taxon>
        <taxon>Yersiniaceae</taxon>
        <taxon>Yersinia</taxon>
    </lineage>
</organism>
<evidence type="ECO:0000259" key="2">
    <source>
        <dbReference type="PROSITE" id="PS50983"/>
    </source>
</evidence>
<dbReference type="Proteomes" id="UP000288804">
    <property type="component" value="Chromosome"/>
</dbReference>
<name>A0ABX5QYR2_9GAMM</name>
<feature type="signal peptide" evidence="1">
    <location>
        <begin position="1"/>
        <end position="18"/>
    </location>
</feature>
<dbReference type="CDD" id="cd01149">
    <property type="entry name" value="HutB"/>
    <property type="match status" value="1"/>
</dbReference>
<reference evidence="4" key="1">
    <citation type="submission" date="2018-09" db="EMBL/GenBank/DDBJ databases">
        <title>Yersinia hibernicus sp. nov.</title>
        <authorList>
            <person name="Nguyen S.V."/>
            <person name="Mundanda D.M."/>
            <person name="Anes J."/>
            <person name="Fanning S."/>
        </authorList>
    </citation>
    <scope>NUCLEOTIDE SEQUENCE [LARGE SCALE GENOMIC DNA]</scope>
    <source>
        <strain evidence="4">CFS1934</strain>
    </source>
</reference>